<evidence type="ECO:0000313" key="2">
    <source>
        <dbReference type="EMBL" id="GME67578.1"/>
    </source>
</evidence>
<dbReference type="Gene3D" id="2.30.110.10">
    <property type="entry name" value="Electron Transport, Fmn-binding Protein, Chain A"/>
    <property type="match status" value="1"/>
</dbReference>
<dbReference type="GO" id="GO:0005737">
    <property type="term" value="C:cytoplasm"/>
    <property type="evidence" value="ECO:0007669"/>
    <property type="project" value="TreeGrafter"/>
</dbReference>
<dbReference type="OrthoDB" id="5300823at2759"/>
<organism evidence="2 3">
    <name type="scientific">Candida boidinii</name>
    <name type="common">Yeast</name>
    <dbReference type="NCBI Taxonomy" id="5477"/>
    <lineage>
        <taxon>Eukaryota</taxon>
        <taxon>Fungi</taxon>
        <taxon>Dikarya</taxon>
        <taxon>Ascomycota</taxon>
        <taxon>Saccharomycotina</taxon>
        <taxon>Pichiomycetes</taxon>
        <taxon>Pichiales</taxon>
        <taxon>Pichiaceae</taxon>
        <taxon>Ogataea</taxon>
        <taxon>Ogataea/Candida clade</taxon>
    </lineage>
</organism>
<dbReference type="InterPro" id="IPR052841">
    <property type="entry name" value="PMP_oxidase-like"/>
</dbReference>
<keyword evidence="3" id="KW-1185">Reference proteome</keyword>
<dbReference type="PANTHER" id="PTHR28040:SF1">
    <property type="entry name" value="PYRIDOXAMINE 5'-PHOSPHATE OXIDASE YLR456W HOMOLOG-RELATED"/>
    <property type="match status" value="1"/>
</dbReference>
<dbReference type="GO" id="GO:0005634">
    <property type="term" value="C:nucleus"/>
    <property type="evidence" value="ECO:0007669"/>
    <property type="project" value="TreeGrafter"/>
</dbReference>
<accession>A0A9W6SW68</accession>
<dbReference type="SUPFAM" id="SSF50475">
    <property type="entry name" value="FMN-binding split barrel"/>
    <property type="match status" value="1"/>
</dbReference>
<dbReference type="Pfam" id="PF01243">
    <property type="entry name" value="PNPOx_N"/>
    <property type="match status" value="1"/>
</dbReference>
<proteinExistence type="predicted"/>
<dbReference type="AlphaFoldDB" id="A0A9W6SW68"/>
<feature type="domain" description="Pyridoxamine 5'-phosphate oxidase N-terminal" evidence="1">
    <location>
        <begin position="12"/>
        <end position="152"/>
    </location>
</feature>
<gene>
    <name evidence="2" type="ORF">Cboi02_000097400</name>
</gene>
<dbReference type="EMBL" id="BSXN01000201">
    <property type="protein sequence ID" value="GME67578.1"/>
    <property type="molecule type" value="Genomic_DNA"/>
</dbReference>
<dbReference type="InterPro" id="IPR011576">
    <property type="entry name" value="Pyridox_Oxase_N"/>
</dbReference>
<protein>
    <submittedName>
        <fullName evidence="2">Unnamed protein product</fullName>
    </submittedName>
</protein>
<sequence>MSEILKSEGPLPENVLNLIKSSKFLHLATSKDNIPHVSLMNYTFVPSEKIFNSSSESSSSVSTCAPLIVVTTHKKTQKYENLKSNPNVSVLVHDWISAASSDENSIELDHNDEDSKSNILKLLQNINQNEISSLSVTLSGSAKILGENNDERLYYKNLHLNKNPSAKVFIDGDDVAIILIQITASKVADSDNNVSSYK</sequence>
<evidence type="ECO:0000259" key="1">
    <source>
        <dbReference type="Pfam" id="PF01243"/>
    </source>
</evidence>
<dbReference type="PANTHER" id="PTHR28040">
    <property type="entry name" value="PYRIDOXAMINE 5'-PHOSPHATE OXIDASE YLR456W HOMOLOG-RELATED"/>
    <property type="match status" value="1"/>
</dbReference>
<comment type="caution">
    <text evidence="2">The sequence shown here is derived from an EMBL/GenBank/DDBJ whole genome shotgun (WGS) entry which is preliminary data.</text>
</comment>
<dbReference type="InterPro" id="IPR012349">
    <property type="entry name" value="Split_barrel_FMN-bd"/>
</dbReference>
<dbReference type="Proteomes" id="UP001165120">
    <property type="component" value="Unassembled WGS sequence"/>
</dbReference>
<reference evidence="2" key="1">
    <citation type="submission" date="2023-04" db="EMBL/GenBank/DDBJ databases">
        <title>Candida boidinii NBRC 10035.</title>
        <authorList>
            <person name="Ichikawa N."/>
            <person name="Sato H."/>
            <person name="Tonouchi N."/>
        </authorList>
    </citation>
    <scope>NUCLEOTIDE SEQUENCE</scope>
    <source>
        <strain evidence="2">NBRC 10035</strain>
    </source>
</reference>
<evidence type="ECO:0000313" key="3">
    <source>
        <dbReference type="Proteomes" id="UP001165120"/>
    </source>
</evidence>
<name>A0A9W6SW68_CANBO</name>